<protein>
    <submittedName>
        <fullName evidence="4">Transcriptional regulatory protein AfsQ1</fullName>
    </submittedName>
</protein>
<dbReference type="PANTHER" id="PTHR44591:SF18">
    <property type="entry name" value="REGULATORY PROTEIN"/>
    <property type="match status" value="1"/>
</dbReference>
<proteinExistence type="predicted"/>
<dbReference type="Pfam" id="PF00072">
    <property type="entry name" value="Response_reg"/>
    <property type="match status" value="1"/>
</dbReference>
<dbReference type="SMART" id="SM00448">
    <property type="entry name" value="REC"/>
    <property type="match status" value="1"/>
</dbReference>
<dbReference type="PROSITE" id="PS50110">
    <property type="entry name" value="RESPONSE_REGULATORY"/>
    <property type="match status" value="1"/>
</dbReference>
<evidence type="ECO:0000313" key="5">
    <source>
        <dbReference type="Proteomes" id="UP000319342"/>
    </source>
</evidence>
<dbReference type="Gene3D" id="3.40.50.2300">
    <property type="match status" value="1"/>
</dbReference>
<evidence type="ECO:0000256" key="1">
    <source>
        <dbReference type="ARBA" id="ARBA00022553"/>
    </source>
</evidence>
<accession>A0A518CZ16</accession>
<keyword evidence="1 2" id="KW-0597">Phosphoprotein</keyword>
<gene>
    <name evidence="4" type="primary">afsQ1</name>
    <name evidence="4" type="ORF">Pla163_15830</name>
</gene>
<dbReference type="GO" id="GO:0000160">
    <property type="term" value="P:phosphorelay signal transduction system"/>
    <property type="evidence" value="ECO:0007669"/>
    <property type="project" value="InterPro"/>
</dbReference>
<dbReference type="RefSeq" id="WP_145186081.1">
    <property type="nucleotide sequence ID" value="NZ_CP036290.1"/>
</dbReference>
<keyword evidence="5" id="KW-1185">Reference proteome</keyword>
<reference evidence="4 5" key="1">
    <citation type="submission" date="2019-02" db="EMBL/GenBank/DDBJ databases">
        <title>Deep-cultivation of Planctomycetes and their phenomic and genomic characterization uncovers novel biology.</title>
        <authorList>
            <person name="Wiegand S."/>
            <person name="Jogler M."/>
            <person name="Boedeker C."/>
            <person name="Pinto D."/>
            <person name="Vollmers J."/>
            <person name="Rivas-Marin E."/>
            <person name="Kohn T."/>
            <person name="Peeters S.H."/>
            <person name="Heuer A."/>
            <person name="Rast P."/>
            <person name="Oberbeckmann S."/>
            <person name="Bunk B."/>
            <person name="Jeske O."/>
            <person name="Meyerdierks A."/>
            <person name="Storesund J.E."/>
            <person name="Kallscheuer N."/>
            <person name="Luecker S."/>
            <person name="Lage O.M."/>
            <person name="Pohl T."/>
            <person name="Merkel B.J."/>
            <person name="Hornburger P."/>
            <person name="Mueller R.-W."/>
            <person name="Bruemmer F."/>
            <person name="Labrenz M."/>
            <person name="Spormann A.M."/>
            <person name="Op den Camp H."/>
            <person name="Overmann J."/>
            <person name="Amann R."/>
            <person name="Jetten M.S.M."/>
            <person name="Mascher T."/>
            <person name="Medema M.H."/>
            <person name="Devos D.P."/>
            <person name="Kaster A.-K."/>
            <person name="Ovreas L."/>
            <person name="Rohde M."/>
            <person name="Galperin M.Y."/>
            <person name="Jogler C."/>
        </authorList>
    </citation>
    <scope>NUCLEOTIDE SEQUENCE [LARGE SCALE GENOMIC DNA]</scope>
    <source>
        <strain evidence="4 5">Pla163</strain>
    </source>
</reference>
<evidence type="ECO:0000313" key="4">
    <source>
        <dbReference type="EMBL" id="QDU84473.1"/>
    </source>
</evidence>
<dbReference type="InterPro" id="IPR050595">
    <property type="entry name" value="Bact_response_regulator"/>
</dbReference>
<name>A0A518CZ16_9BACT</name>
<dbReference type="PANTHER" id="PTHR44591">
    <property type="entry name" value="STRESS RESPONSE REGULATOR PROTEIN 1"/>
    <property type="match status" value="1"/>
</dbReference>
<sequence length="130" mass="14372">MKTLLFVHDVQASPTPRVQYLEIAGYKVIALASATEALRAISQNRPDMVLTDVLVEGMNGFQLCAEVRKHADAAQLPLVIFSGIYRGRSYREEAYNVGAQEFLASPVNLDEMVTTVQRLFVQDSAERLAG</sequence>
<feature type="domain" description="Response regulatory" evidence="3">
    <location>
        <begin position="3"/>
        <end position="120"/>
    </location>
</feature>
<dbReference type="InterPro" id="IPR001789">
    <property type="entry name" value="Sig_transdc_resp-reg_receiver"/>
</dbReference>
<evidence type="ECO:0000259" key="3">
    <source>
        <dbReference type="PROSITE" id="PS50110"/>
    </source>
</evidence>
<dbReference type="Proteomes" id="UP000319342">
    <property type="component" value="Chromosome"/>
</dbReference>
<organism evidence="4 5">
    <name type="scientific">Rohdeia mirabilis</name>
    <dbReference type="NCBI Taxonomy" id="2528008"/>
    <lineage>
        <taxon>Bacteria</taxon>
        <taxon>Pseudomonadati</taxon>
        <taxon>Planctomycetota</taxon>
        <taxon>Planctomycetia</taxon>
        <taxon>Planctomycetia incertae sedis</taxon>
        <taxon>Rohdeia</taxon>
    </lineage>
</organism>
<dbReference type="AlphaFoldDB" id="A0A518CZ16"/>
<dbReference type="OrthoDB" id="9762493at2"/>
<evidence type="ECO:0000256" key="2">
    <source>
        <dbReference type="PROSITE-ProRule" id="PRU00169"/>
    </source>
</evidence>
<feature type="modified residue" description="4-aspartylphosphate" evidence="2">
    <location>
        <position position="52"/>
    </location>
</feature>
<dbReference type="SUPFAM" id="SSF52172">
    <property type="entry name" value="CheY-like"/>
    <property type="match status" value="1"/>
</dbReference>
<dbReference type="EMBL" id="CP036290">
    <property type="protein sequence ID" value="QDU84473.1"/>
    <property type="molecule type" value="Genomic_DNA"/>
</dbReference>
<dbReference type="InterPro" id="IPR011006">
    <property type="entry name" value="CheY-like_superfamily"/>
</dbReference>
<dbReference type="CDD" id="cd00156">
    <property type="entry name" value="REC"/>
    <property type="match status" value="1"/>
</dbReference>